<protein>
    <recommendedName>
        <fullName evidence="1">Stage 0 sporulation protein A homolog</fullName>
    </recommendedName>
</protein>
<dbReference type="RefSeq" id="WP_133515244.1">
    <property type="nucleotide sequence ID" value="NZ_SNWX01000014.1"/>
</dbReference>
<gene>
    <name evidence="10" type="ORF">DFR79_11415</name>
</gene>
<keyword evidence="6" id="KW-0804">Transcription</keyword>
<feature type="domain" description="Response regulatory" evidence="9">
    <location>
        <begin position="8"/>
        <end position="122"/>
    </location>
</feature>
<evidence type="ECO:0000256" key="2">
    <source>
        <dbReference type="ARBA" id="ARBA00022553"/>
    </source>
</evidence>
<comment type="caution">
    <text evidence="10">The sequence shown here is derived from an EMBL/GenBank/DDBJ whole genome shotgun (WGS) entry which is preliminary data.</text>
</comment>
<dbReference type="AlphaFoldDB" id="A0A4V3CEE0"/>
<evidence type="ECO:0000256" key="6">
    <source>
        <dbReference type="ARBA" id="ARBA00023163"/>
    </source>
</evidence>
<dbReference type="InterPro" id="IPR039420">
    <property type="entry name" value="WalR-like"/>
</dbReference>
<feature type="modified residue" description="4-aspartylphosphate" evidence="8">
    <location>
        <position position="57"/>
    </location>
</feature>
<keyword evidence="5" id="KW-0238">DNA-binding</keyword>
<evidence type="ECO:0000256" key="8">
    <source>
        <dbReference type="PROSITE-ProRule" id="PRU00169"/>
    </source>
</evidence>
<dbReference type="PROSITE" id="PS50110">
    <property type="entry name" value="RESPONSE_REGULATORY"/>
    <property type="match status" value="1"/>
</dbReference>
<proteinExistence type="predicted"/>
<dbReference type="InterPro" id="IPR011006">
    <property type="entry name" value="CheY-like_superfamily"/>
</dbReference>
<dbReference type="GO" id="GO:0000976">
    <property type="term" value="F:transcription cis-regulatory region binding"/>
    <property type="evidence" value="ECO:0007669"/>
    <property type="project" value="TreeGrafter"/>
</dbReference>
<accession>A0A4V3CEE0</accession>
<dbReference type="PANTHER" id="PTHR48111">
    <property type="entry name" value="REGULATOR OF RPOS"/>
    <property type="match status" value="1"/>
</dbReference>
<name>A0A4V3CEE0_9FIRM</name>
<dbReference type="OrthoDB" id="9790442at2"/>
<evidence type="ECO:0000259" key="9">
    <source>
        <dbReference type="PROSITE" id="PS50110"/>
    </source>
</evidence>
<dbReference type="Pfam" id="PF00072">
    <property type="entry name" value="Response_reg"/>
    <property type="match status" value="1"/>
</dbReference>
<organism evidence="10 11">
    <name type="scientific">Halanaerobium saccharolyticum</name>
    <dbReference type="NCBI Taxonomy" id="43595"/>
    <lineage>
        <taxon>Bacteria</taxon>
        <taxon>Bacillati</taxon>
        <taxon>Bacillota</taxon>
        <taxon>Clostridia</taxon>
        <taxon>Halanaerobiales</taxon>
        <taxon>Halanaerobiaceae</taxon>
        <taxon>Halanaerobium</taxon>
    </lineage>
</organism>
<dbReference type="GO" id="GO:0005829">
    <property type="term" value="C:cytosol"/>
    <property type="evidence" value="ECO:0007669"/>
    <property type="project" value="TreeGrafter"/>
</dbReference>
<dbReference type="SUPFAM" id="SSF52172">
    <property type="entry name" value="CheY-like"/>
    <property type="match status" value="1"/>
</dbReference>
<dbReference type="Gene3D" id="3.40.50.2300">
    <property type="match status" value="1"/>
</dbReference>
<dbReference type="InterPro" id="IPR001789">
    <property type="entry name" value="Sig_transdc_resp-reg_receiver"/>
</dbReference>
<evidence type="ECO:0000256" key="3">
    <source>
        <dbReference type="ARBA" id="ARBA00023012"/>
    </source>
</evidence>
<evidence type="ECO:0000256" key="4">
    <source>
        <dbReference type="ARBA" id="ARBA00023015"/>
    </source>
</evidence>
<evidence type="ECO:0000256" key="7">
    <source>
        <dbReference type="ARBA" id="ARBA00024867"/>
    </source>
</evidence>
<dbReference type="PANTHER" id="PTHR48111:SF1">
    <property type="entry name" value="TWO-COMPONENT RESPONSE REGULATOR ORR33"/>
    <property type="match status" value="1"/>
</dbReference>
<sequence length="124" mass="14033">MDAEKTDKILIAEDDASISRLIAYKFEKEDYIIKVIEEGDKVLAEIKADSYDALVLDLMLPVLDGMQVLKRIREAEIKLPVLVLSAKSQEEDILKALNAGADEYVTKPFRPDELLLRLKKMLAN</sequence>
<dbReference type="Proteomes" id="UP000295064">
    <property type="component" value="Unassembled WGS sequence"/>
</dbReference>
<dbReference type="GO" id="GO:0032993">
    <property type="term" value="C:protein-DNA complex"/>
    <property type="evidence" value="ECO:0007669"/>
    <property type="project" value="TreeGrafter"/>
</dbReference>
<comment type="function">
    <text evidence="7">May play the central regulatory role in sporulation. It may be an element of the effector pathway responsible for the activation of sporulation genes in response to nutritional stress. Spo0A may act in concert with spo0H (a sigma factor) to control the expression of some genes that are critical to the sporulation process.</text>
</comment>
<dbReference type="EMBL" id="SNWX01000014">
    <property type="protein sequence ID" value="TDO86443.1"/>
    <property type="molecule type" value="Genomic_DNA"/>
</dbReference>
<evidence type="ECO:0000313" key="10">
    <source>
        <dbReference type="EMBL" id="TDO86443.1"/>
    </source>
</evidence>
<keyword evidence="2 8" id="KW-0597">Phosphoprotein</keyword>
<evidence type="ECO:0000313" key="11">
    <source>
        <dbReference type="Proteomes" id="UP000295064"/>
    </source>
</evidence>
<evidence type="ECO:0000256" key="1">
    <source>
        <dbReference type="ARBA" id="ARBA00018672"/>
    </source>
</evidence>
<reference evidence="10 11" key="1">
    <citation type="submission" date="2019-03" db="EMBL/GenBank/DDBJ databases">
        <title>Subsurface microbial communities from deep shales in Ohio and West Virginia, USA.</title>
        <authorList>
            <person name="Wrighton K."/>
        </authorList>
    </citation>
    <scope>NUCLEOTIDE SEQUENCE [LARGE SCALE GENOMIC DNA]</scope>
    <source>
        <strain evidence="10 11">MA284_T2</strain>
    </source>
</reference>
<dbReference type="GO" id="GO:0006355">
    <property type="term" value="P:regulation of DNA-templated transcription"/>
    <property type="evidence" value="ECO:0007669"/>
    <property type="project" value="TreeGrafter"/>
</dbReference>
<evidence type="ECO:0000256" key="5">
    <source>
        <dbReference type="ARBA" id="ARBA00023125"/>
    </source>
</evidence>
<dbReference type="GO" id="GO:0000156">
    <property type="term" value="F:phosphorelay response regulator activity"/>
    <property type="evidence" value="ECO:0007669"/>
    <property type="project" value="TreeGrafter"/>
</dbReference>
<keyword evidence="3" id="KW-0902">Two-component regulatory system</keyword>
<keyword evidence="4" id="KW-0805">Transcription regulation</keyword>
<dbReference type="CDD" id="cd17574">
    <property type="entry name" value="REC_OmpR"/>
    <property type="match status" value="1"/>
</dbReference>
<dbReference type="SMART" id="SM00448">
    <property type="entry name" value="REC"/>
    <property type="match status" value="1"/>
</dbReference>